<keyword evidence="2" id="KW-1185">Reference proteome</keyword>
<evidence type="ECO:0000313" key="2">
    <source>
        <dbReference type="Proteomes" id="UP000634136"/>
    </source>
</evidence>
<evidence type="ECO:0000313" key="1">
    <source>
        <dbReference type="EMBL" id="KAF7831800.1"/>
    </source>
</evidence>
<dbReference type="AlphaFoldDB" id="A0A834WSZ5"/>
<gene>
    <name evidence="1" type="ORF">G2W53_014133</name>
</gene>
<accession>A0A834WSZ5</accession>
<reference evidence="1" key="1">
    <citation type="submission" date="2020-09" db="EMBL/GenBank/DDBJ databases">
        <title>Genome-Enabled Discovery of Anthraquinone Biosynthesis in Senna tora.</title>
        <authorList>
            <person name="Kang S.-H."/>
            <person name="Pandey R.P."/>
            <person name="Lee C.-M."/>
            <person name="Sim J.-S."/>
            <person name="Jeong J.-T."/>
            <person name="Choi B.-S."/>
            <person name="Jung M."/>
            <person name="Ginzburg D."/>
            <person name="Zhao K."/>
            <person name="Won S.Y."/>
            <person name="Oh T.-J."/>
            <person name="Yu Y."/>
            <person name="Kim N.-H."/>
            <person name="Lee O.R."/>
            <person name="Lee T.-H."/>
            <person name="Bashyal P."/>
            <person name="Kim T.-S."/>
            <person name="Lee W.-H."/>
            <person name="Kawkins C."/>
            <person name="Kim C.-K."/>
            <person name="Kim J.S."/>
            <person name="Ahn B.O."/>
            <person name="Rhee S.Y."/>
            <person name="Sohng J.K."/>
        </authorList>
    </citation>
    <scope>NUCLEOTIDE SEQUENCE</scope>
    <source>
        <tissue evidence="1">Leaf</tissue>
    </source>
</reference>
<comment type="caution">
    <text evidence="1">The sequence shown here is derived from an EMBL/GenBank/DDBJ whole genome shotgun (WGS) entry which is preliminary data.</text>
</comment>
<dbReference type="Proteomes" id="UP000634136">
    <property type="component" value="Unassembled WGS sequence"/>
</dbReference>
<proteinExistence type="predicted"/>
<sequence length="57" mass="6443">MEAKEPCKLNTSVRRHSLVVDVSGASSSHTLAADFSDDDDFLSQRQCRRRLPLSYVF</sequence>
<dbReference type="EMBL" id="JAAIUW010000005">
    <property type="protein sequence ID" value="KAF7831800.1"/>
    <property type="molecule type" value="Genomic_DNA"/>
</dbReference>
<organism evidence="1 2">
    <name type="scientific">Senna tora</name>
    <dbReference type="NCBI Taxonomy" id="362788"/>
    <lineage>
        <taxon>Eukaryota</taxon>
        <taxon>Viridiplantae</taxon>
        <taxon>Streptophyta</taxon>
        <taxon>Embryophyta</taxon>
        <taxon>Tracheophyta</taxon>
        <taxon>Spermatophyta</taxon>
        <taxon>Magnoliopsida</taxon>
        <taxon>eudicotyledons</taxon>
        <taxon>Gunneridae</taxon>
        <taxon>Pentapetalae</taxon>
        <taxon>rosids</taxon>
        <taxon>fabids</taxon>
        <taxon>Fabales</taxon>
        <taxon>Fabaceae</taxon>
        <taxon>Caesalpinioideae</taxon>
        <taxon>Cassia clade</taxon>
        <taxon>Senna</taxon>
    </lineage>
</organism>
<protein>
    <submittedName>
        <fullName evidence="1">Uncharacterized protein</fullName>
    </submittedName>
</protein>
<name>A0A834WSZ5_9FABA</name>